<feature type="domain" description="Histidine kinase" evidence="16">
    <location>
        <begin position="483"/>
        <end position="703"/>
    </location>
</feature>
<dbReference type="InterPro" id="IPR001789">
    <property type="entry name" value="Sig_transdc_resp-reg_receiver"/>
</dbReference>
<evidence type="ECO:0000256" key="4">
    <source>
        <dbReference type="ARBA" id="ARBA00022553"/>
    </source>
</evidence>
<feature type="domain" description="Response regulatory" evidence="17">
    <location>
        <begin position="733"/>
        <end position="850"/>
    </location>
</feature>
<feature type="transmembrane region" description="Helical" evidence="15">
    <location>
        <begin position="290"/>
        <end position="311"/>
    </location>
</feature>
<name>A0A133XDP0_9RHOO</name>
<comment type="caution">
    <text evidence="20">The sequence shown here is derived from an EMBL/GenBank/DDBJ whole genome shotgun (WGS) entry which is preliminary data.</text>
</comment>
<feature type="modified residue" description="4-aspartylphosphate" evidence="14">
    <location>
        <position position="783"/>
    </location>
</feature>
<dbReference type="Gene3D" id="3.30.450.20">
    <property type="entry name" value="PAS domain"/>
    <property type="match status" value="3"/>
</dbReference>
<dbReference type="RefSeq" id="WP_066887263.1">
    <property type="nucleotide sequence ID" value="NZ_LODL01000040.1"/>
</dbReference>
<dbReference type="CDD" id="cd16922">
    <property type="entry name" value="HATPase_EvgS-ArcB-TorS-like"/>
    <property type="match status" value="1"/>
</dbReference>
<dbReference type="CDD" id="cd12915">
    <property type="entry name" value="PDC2_DGC_like"/>
    <property type="match status" value="1"/>
</dbReference>
<reference evidence="20 21" key="1">
    <citation type="submission" date="2015-12" db="EMBL/GenBank/DDBJ databases">
        <title>Nitrous oxide reduction kinetics distinguish bacteria harboring typical versus atypical NosZ.</title>
        <authorList>
            <person name="Yoon S."/>
            <person name="Nissen S."/>
            <person name="Park D."/>
            <person name="Sanford R.A."/>
            <person name="Loeffler F.E."/>
        </authorList>
    </citation>
    <scope>NUCLEOTIDE SEQUENCE [LARGE SCALE GENOMIC DNA]</scope>
    <source>
        <strain evidence="20 21">ATCC BAA-841</strain>
    </source>
</reference>
<dbReference type="InterPro" id="IPR035965">
    <property type="entry name" value="PAS-like_dom_sf"/>
</dbReference>
<evidence type="ECO:0000256" key="6">
    <source>
        <dbReference type="ARBA" id="ARBA00022741"/>
    </source>
</evidence>
<evidence type="ECO:0000256" key="2">
    <source>
        <dbReference type="ARBA" id="ARBA00004370"/>
    </source>
</evidence>
<dbReference type="SMART" id="SM00086">
    <property type="entry name" value="PAC"/>
    <property type="match status" value="1"/>
</dbReference>
<dbReference type="Pfam" id="PF00989">
    <property type="entry name" value="PAS"/>
    <property type="match status" value="1"/>
</dbReference>
<sequence length="862" mass="94665">MTTEDSNDSAVSPRTLAFRLFAGWLVVVLCALGVAGAYLKNSLEHHEARARLAADNLSQVLERDIAASLEKVDLLLRSVVDEYERRLVGGAFDPAEMDDFLARLRDRQPSMQVLRISDAQGLTAGGAQVADREYFQQLRDNPAAGVVVSKPMVGRISGKWAIVLARRLVDGQGAFAGVAYASLSLEYFEKQLSSLQLGPQGSVSWRDADLGVVVRLPKRLDVANYGATQVSEDYRRALLESPQQGSYVSGETAIDGVQRLHAYRFNPAYRFYVNVGVAKEDYRAPWLGQLWATLTLLLAFILLSALGVSLLHRYASRLAGRERMLRTIFDTTDGAIFLLDAAGRITHANERMATMLLCPLPQLIGRAYLDFVHGSQRAAAEQRMQQVVKGEIPFVRLEREYQRTDGSVFWGFLCGRQLRDEHDRLVGMVALIADVSEEKSNADELARYRRHLEDLVRERTVELEGAKSSAEAASRSKSTFLANMSHEIRTPMNAIIGFTNLLLREVTVPGQQERLKKIAHSAEHLLSILNDVLDISKIESGKLQLESAPFRMLDLVEGMVALHGERAEAKGLSFRLALSALPPVLVGDRTRLAQALLNYLSNAIKFTERGTISLRASILEEDQDTLLARFEVQDTGIGIEAEALPRLFGAFEQADNTTTRKFGGTGLGLAITRRLAELMGGSVGVDSTPGVGSAFWLTVRLGKTAAVDAEKRPISTVAQGAEAILREQCAGARLLLVEDDRVNQEVALELLRELAGLQVDLAENGAVALAMVAATHYDLILMDLLMPEMDGIEAARRIRQLPAYAATPILALTANAFDEDRARCLAAGMNDHIPKPVDPAYLFGKLLRWLPRTAAGTQTTQE</sequence>
<keyword evidence="11" id="KW-0131">Cell cycle</keyword>
<dbReference type="InterPro" id="IPR036890">
    <property type="entry name" value="HATPase_C_sf"/>
</dbReference>
<dbReference type="Gene3D" id="1.10.287.130">
    <property type="match status" value="1"/>
</dbReference>
<feature type="transmembrane region" description="Helical" evidence="15">
    <location>
        <begin position="20"/>
        <end position="39"/>
    </location>
</feature>
<dbReference type="SUPFAM" id="SSF52172">
    <property type="entry name" value="CheY-like"/>
    <property type="match status" value="1"/>
</dbReference>
<evidence type="ECO:0000256" key="8">
    <source>
        <dbReference type="ARBA" id="ARBA00022840"/>
    </source>
</evidence>
<feature type="domain" description="PAC" evidence="19">
    <location>
        <begin position="395"/>
        <end position="447"/>
    </location>
</feature>
<evidence type="ECO:0000256" key="13">
    <source>
        <dbReference type="ARBA" id="ARBA00070152"/>
    </source>
</evidence>
<dbReference type="Gene3D" id="3.30.565.10">
    <property type="entry name" value="Histidine kinase-like ATPase, C-terminal domain"/>
    <property type="match status" value="1"/>
</dbReference>
<dbReference type="PRINTS" id="PR00344">
    <property type="entry name" value="BCTRLSENSOR"/>
</dbReference>
<feature type="domain" description="PAS" evidence="18">
    <location>
        <begin position="321"/>
        <end position="391"/>
    </location>
</feature>
<keyword evidence="6" id="KW-0547">Nucleotide-binding</keyword>
<evidence type="ECO:0000256" key="10">
    <source>
        <dbReference type="ARBA" id="ARBA00023136"/>
    </source>
</evidence>
<dbReference type="InterPro" id="IPR003661">
    <property type="entry name" value="HisK_dim/P_dom"/>
</dbReference>
<evidence type="ECO:0000313" key="21">
    <source>
        <dbReference type="Proteomes" id="UP000070186"/>
    </source>
</evidence>
<dbReference type="SMART" id="SM00388">
    <property type="entry name" value="HisKA"/>
    <property type="match status" value="1"/>
</dbReference>
<dbReference type="InterPro" id="IPR036097">
    <property type="entry name" value="HisK_dim/P_sf"/>
</dbReference>
<dbReference type="EMBL" id="LODL01000040">
    <property type="protein sequence ID" value="KXB29053.1"/>
    <property type="molecule type" value="Genomic_DNA"/>
</dbReference>
<dbReference type="GO" id="GO:0000155">
    <property type="term" value="F:phosphorelay sensor kinase activity"/>
    <property type="evidence" value="ECO:0007669"/>
    <property type="project" value="InterPro"/>
</dbReference>
<keyword evidence="8" id="KW-0067">ATP-binding</keyword>
<dbReference type="SMART" id="SM00091">
    <property type="entry name" value="PAS"/>
    <property type="match status" value="1"/>
</dbReference>
<evidence type="ECO:0000256" key="7">
    <source>
        <dbReference type="ARBA" id="ARBA00022777"/>
    </source>
</evidence>
<dbReference type="GO" id="GO:0016020">
    <property type="term" value="C:membrane"/>
    <property type="evidence" value="ECO:0007669"/>
    <property type="project" value="UniProtKB-SubCell"/>
</dbReference>
<dbReference type="PROSITE" id="PS50113">
    <property type="entry name" value="PAC"/>
    <property type="match status" value="1"/>
</dbReference>
<gene>
    <name evidence="20" type="ORF">AT959_19750</name>
</gene>
<dbReference type="EC" id="2.7.13.3" evidence="3"/>
<dbReference type="FunFam" id="3.30.565.10:FF:000010">
    <property type="entry name" value="Sensor histidine kinase RcsC"/>
    <property type="match status" value="1"/>
</dbReference>
<dbReference type="PROSITE" id="PS50109">
    <property type="entry name" value="HIS_KIN"/>
    <property type="match status" value="1"/>
</dbReference>
<organism evidence="20 21">
    <name type="scientific">Dechloromonas denitrificans</name>
    <dbReference type="NCBI Taxonomy" id="281362"/>
    <lineage>
        <taxon>Bacteria</taxon>
        <taxon>Pseudomonadati</taxon>
        <taxon>Pseudomonadota</taxon>
        <taxon>Betaproteobacteria</taxon>
        <taxon>Rhodocyclales</taxon>
        <taxon>Azonexaceae</taxon>
        <taxon>Dechloromonas</taxon>
    </lineage>
</organism>
<evidence type="ECO:0000256" key="11">
    <source>
        <dbReference type="ARBA" id="ARBA00023306"/>
    </source>
</evidence>
<proteinExistence type="predicted"/>
<protein>
    <recommendedName>
        <fullName evidence="13">Virulence sensor protein BvgS</fullName>
        <ecNumber evidence="3">2.7.13.3</ecNumber>
    </recommendedName>
</protein>
<keyword evidence="10 15" id="KW-0472">Membrane</keyword>
<dbReference type="InterPro" id="IPR005467">
    <property type="entry name" value="His_kinase_dom"/>
</dbReference>
<dbReference type="SMART" id="SM00448">
    <property type="entry name" value="REC"/>
    <property type="match status" value="1"/>
</dbReference>
<dbReference type="CDD" id="cd00082">
    <property type="entry name" value="HisKA"/>
    <property type="match status" value="1"/>
</dbReference>
<dbReference type="InterPro" id="IPR003594">
    <property type="entry name" value="HATPase_dom"/>
</dbReference>
<keyword evidence="7" id="KW-0418">Kinase</keyword>
<dbReference type="STRING" id="281362.AT959_19750"/>
<evidence type="ECO:0000256" key="9">
    <source>
        <dbReference type="ARBA" id="ARBA00023012"/>
    </source>
</evidence>
<dbReference type="NCBIfam" id="TIGR00229">
    <property type="entry name" value="sensory_box"/>
    <property type="match status" value="1"/>
</dbReference>
<dbReference type="PANTHER" id="PTHR45339:SF5">
    <property type="entry name" value="HISTIDINE KINASE"/>
    <property type="match status" value="1"/>
</dbReference>
<evidence type="ECO:0000259" key="17">
    <source>
        <dbReference type="PROSITE" id="PS50110"/>
    </source>
</evidence>
<dbReference type="GO" id="GO:0005524">
    <property type="term" value="F:ATP binding"/>
    <property type="evidence" value="ECO:0007669"/>
    <property type="project" value="UniProtKB-KW"/>
</dbReference>
<evidence type="ECO:0000256" key="5">
    <source>
        <dbReference type="ARBA" id="ARBA00022679"/>
    </source>
</evidence>
<evidence type="ECO:0000256" key="12">
    <source>
        <dbReference type="ARBA" id="ARBA00058004"/>
    </source>
</evidence>
<dbReference type="Pfam" id="PF00072">
    <property type="entry name" value="Response_reg"/>
    <property type="match status" value="1"/>
</dbReference>
<dbReference type="PROSITE" id="PS50110">
    <property type="entry name" value="RESPONSE_REGULATORY"/>
    <property type="match status" value="1"/>
</dbReference>
<keyword evidence="9" id="KW-0902">Two-component regulatory system</keyword>
<dbReference type="SMART" id="SM00387">
    <property type="entry name" value="HATPase_c"/>
    <property type="match status" value="1"/>
</dbReference>
<comment type="subcellular location">
    <subcellularLocation>
        <location evidence="2">Membrane</location>
    </subcellularLocation>
</comment>
<dbReference type="Proteomes" id="UP000070186">
    <property type="component" value="Unassembled WGS sequence"/>
</dbReference>
<dbReference type="PROSITE" id="PS50112">
    <property type="entry name" value="PAS"/>
    <property type="match status" value="1"/>
</dbReference>
<evidence type="ECO:0000259" key="16">
    <source>
        <dbReference type="PROSITE" id="PS50109"/>
    </source>
</evidence>
<dbReference type="InterPro" id="IPR000700">
    <property type="entry name" value="PAS-assoc_C"/>
</dbReference>
<dbReference type="Pfam" id="PF02518">
    <property type="entry name" value="HATPase_c"/>
    <property type="match status" value="1"/>
</dbReference>
<dbReference type="CDD" id="cd17546">
    <property type="entry name" value="REC_hyHK_CKI1_RcsC-like"/>
    <property type="match status" value="1"/>
</dbReference>
<keyword evidence="4 14" id="KW-0597">Phosphoprotein</keyword>
<dbReference type="CDD" id="cd00130">
    <property type="entry name" value="PAS"/>
    <property type="match status" value="1"/>
</dbReference>
<keyword evidence="5" id="KW-0808">Transferase</keyword>
<evidence type="ECO:0000259" key="18">
    <source>
        <dbReference type="PROSITE" id="PS50112"/>
    </source>
</evidence>
<dbReference type="InterPro" id="IPR011006">
    <property type="entry name" value="CheY-like_superfamily"/>
</dbReference>
<dbReference type="InterPro" id="IPR001610">
    <property type="entry name" value="PAC"/>
</dbReference>
<evidence type="ECO:0000256" key="1">
    <source>
        <dbReference type="ARBA" id="ARBA00000085"/>
    </source>
</evidence>
<dbReference type="InterPro" id="IPR013767">
    <property type="entry name" value="PAS_fold"/>
</dbReference>
<dbReference type="SUPFAM" id="SSF55874">
    <property type="entry name" value="ATPase domain of HSP90 chaperone/DNA topoisomerase II/histidine kinase"/>
    <property type="match status" value="1"/>
</dbReference>
<dbReference type="AlphaFoldDB" id="A0A133XDP0"/>
<keyword evidence="15" id="KW-0812">Transmembrane</keyword>
<dbReference type="SUPFAM" id="SSF47384">
    <property type="entry name" value="Homodimeric domain of signal transducing histidine kinase"/>
    <property type="match status" value="1"/>
</dbReference>
<evidence type="ECO:0000259" key="19">
    <source>
        <dbReference type="PROSITE" id="PS50113"/>
    </source>
</evidence>
<evidence type="ECO:0000313" key="20">
    <source>
        <dbReference type="EMBL" id="KXB29053.1"/>
    </source>
</evidence>
<evidence type="ECO:0000256" key="3">
    <source>
        <dbReference type="ARBA" id="ARBA00012438"/>
    </source>
</evidence>
<dbReference type="SUPFAM" id="SSF55785">
    <property type="entry name" value="PYP-like sensor domain (PAS domain)"/>
    <property type="match status" value="1"/>
</dbReference>
<keyword evidence="21" id="KW-1185">Reference proteome</keyword>
<evidence type="ECO:0000256" key="14">
    <source>
        <dbReference type="PROSITE-ProRule" id="PRU00169"/>
    </source>
</evidence>
<accession>A0A133XDP0</accession>
<dbReference type="Gene3D" id="3.40.50.2300">
    <property type="match status" value="1"/>
</dbReference>
<dbReference type="Pfam" id="PF00512">
    <property type="entry name" value="HisKA"/>
    <property type="match status" value="1"/>
</dbReference>
<dbReference type="GO" id="GO:0006355">
    <property type="term" value="P:regulation of DNA-templated transcription"/>
    <property type="evidence" value="ECO:0007669"/>
    <property type="project" value="InterPro"/>
</dbReference>
<dbReference type="FunFam" id="1.10.287.130:FF:000038">
    <property type="entry name" value="Sensory transduction histidine kinase"/>
    <property type="match status" value="1"/>
</dbReference>
<dbReference type="InterPro" id="IPR000014">
    <property type="entry name" value="PAS"/>
</dbReference>
<dbReference type="CDD" id="cd12914">
    <property type="entry name" value="PDC1_DGC_like"/>
    <property type="match status" value="1"/>
</dbReference>
<comment type="function">
    <text evidence="12">Member of the two-component regulatory system BvgS/BvgA. Phosphorylates BvgA via a four-step phosphorelay in response to environmental signals.</text>
</comment>
<evidence type="ECO:0000256" key="15">
    <source>
        <dbReference type="SAM" id="Phobius"/>
    </source>
</evidence>
<dbReference type="PANTHER" id="PTHR45339">
    <property type="entry name" value="HYBRID SIGNAL TRANSDUCTION HISTIDINE KINASE J"/>
    <property type="match status" value="1"/>
</dbReference>
<dbReference type="InterPro" id="IPR004358">
    <property type="entry name" value="Sig_transdc_His_kin-like_C"/>
</dbReference>
<comment type="catalytic activity">
    <reaction evidence="1">
        <text>ATP + protein L-histidine = ADP + protein N-phospho-L-histidine.</text>
        <dbReference type="EC" id="2.7.13.3"/>
    </reaction>
</comment>
<keyword evidence="15" id="KW-1133">Transmembrane helix</keyword>